<dbReference type="Gene3D" id="3.40.50.300">
    <property type="entry name" value="P-loop containing nucleotide triphosphate hydrolases"/>
    <property type="match status" value="1"/>
</dbReference>
<reference evidence="8" key="1">
    <citation type="submission" date="2017-02" db="EMBL/GenBank/DDBJ databases">
        <title>Comparative genomics and description of representatives of a novel lineage of planctomycetes thriving in anoxic sediments.</title>
        <authorList>
            <person name="Spring S."/>
            <person name="Bunk B."/>
            <person name="Sproer C."/>
        </authorList>
    </citation>
    <scope>NUCLEOTIDE SEQUENCE [LARGE SCALE GENOMIC DNA]</scope>
    <source>
        <strain evidence="8">SM-Chi-D1</strain>
    </source>
</reference>
<dbReference type="GO" id="GO:0015937">
    <property type="term" value="P:coenzyme A biosynthetic process"/>
    <property type="evidence" value="ECO:0007669"/>
    <property type="project" value="UniProtKB-UniRule"/>
</dbReference>
<comment type="similarity">
    <text evidence="1 5">Belongs to the CoaE family.</text>
</comment>
<accession>A0A1Q2MBB3</accession>
<dbReference type="PROSITE" id="PS51219">
    <property type="entry name" value="DPCK"/>
    <property type="match status" value="1"/>
</dbReference>
<dbReference type="Pfam" id="PF01121">
    <property type="entry name" value="CoaE"/>
    <property type="match status" value="1"/>
</dbReference>
<dbReference type="EC" id="2.7.1.24" evidence="5 6"/>
<keyword evidence="3 5" id="KW-0067">ATP-binding</keyword>
<dbReference type="EMBL" id="CP019646">
    <property type="protein sequence ID" value="AQQ69964.1"/>
    <property type="molecule type" value="Genomic_DNA"/>
</dbReference>
<dbReference type="OrthoDB" id="9812943at2"/>
<dbReference type="GO" id="GO:0004140">
    <property type="term" value="F:dephospho-CoA kinase activity"/>
    <property type="evidence" value="ECO:0007669"/>
    <property type="project" value="UniProtKB-UniRule"/>
</dbReference>
<evidence type="ECO:0000256" key="3">
    <source>
        <dbReference type="ARBA" id="ARBA00022840"/>
    </source>
</evidence>
<dbReference type="PANTHER" id="PTHR10695:SF46">
    <property type="entry name" value="BIFUNCTIONAL COENZYME A SYNTHASE-RELATED"/>
    <property type="match status" value="1"/>
</dbReference>
<dbReference type="InterPro" id="IPR027417">
    <property type="entry name" value="P-loop_NTPase"/>
</dbReference>
<keyword evidence="5 7" id="KW-0418">Kinase</keyword>
<evidence type="ECO:0000256" key="2">
    <source>
        <dbReference type="ARBA" id="ARBA00022741"/>
    </source>
</evidence>
<dbReference type="NCBIfam" id="TIGR00152">
    <property type="entry name" value="dephospho-CoA kinase"/>
    <property type="match status" value="1"/>
</dbReference>
<evidence type="ECO:0000256" key="4">
    <source>
        <dbReference type="ARBA" id="ARBA00022993"/>
    </source>
</evidence>
<comment type="catalytic activity">
    <reaction evidence="5">
        <text>3'-dephospho-CoA + ATP = ADP + CoA + H(+)</text>
        <dbReference type="Rhea" id="RHEA:18245"/>
        <dbReference type="ChEBI" id="CHEBI:15378"/>
        <dbReference type="ChEBI" id="CHEBI:30616"/>
        <dbReference type="ChEBI" id="CHEBI:57287"/>
        <dbReference type="ChEBI" id="CHEBI:57328"/>
        <dbReference type="ChEBI" id="CHEBI:456216"/>
        <dbReference type="EC" id="2.7.1.24"/>
    </reaction>
</comment>
<dbReference type="HAMAP" id="MF_00376">
    <property type="entry name" value="Dephospho_CoA_kinase"/>
    <property type="match status" value="1"/>
</dbReference>
<organism evidence="7 8">
    <name type="scientific">Limihaloglobus sulfuriphilus</name>
    <dbReference type="NCBI Taxonomy" id="1851148"/>
    <lineage>
        <taxon>Bacteria</taxon>
        <taxon>Pseudomonadati</taxon>
        <taxon>Planctomycetota</taxon>
        <taxon>Phycisphaerae</taxon>
        <taxon>Sedimentisphaerales</taxon>
        <taxon>Sedimentisphaeraceae</taxon>
        <taxon>Limihaloglobus</taxon>
    </lineage>
</organism>
<dbReference type="InterPro" id="IPR001977">
    <property type="entry name" value="Depp_CoAkinase"/>
</dbReference>
<dbReference type="KEGG" id="pbas:SMSP2_00298"/>
<dbReference type="AlphaFoldDB" id="A0A1Q2MBB3"/>
<name>A0A1Q2MBB3_9BACT</name>
<dbReference type="STRING" id="1851148.SMSP2_00298"/>
<comment type="subcellular location">
    <subcellularLocation>
        <location evidence="5">Cytoplasm</location>
    </subcellularLocation>
</comment>
<keyword evidence="5 7" id="KW-0808">Transferase</keyword>
<sequence>MSGKPYIGITGGIGSGKSFVAALFAELGCGVIDADRIVSDLYKSGQLNADLVKLFGTEAVNDDKSINRKHIASVVFEKPEKLKQLNALVHPLVISESKRLSSLLSKDNSVKAVIFDVPLLLETGMDSMCDFLVYVETPLRLRLERLKKRGIKSEEQLKKREKYQISLDIKKKNAKYVVINSSYEQARRQVYAIFTEILDSGN</sequence>
<keyword evidence="5" id="KW-0963">Cytoplasm</keyword>
<dbReference type="Proteomes" id="UP000188181">
    <property type="component" value="Chromosome"/>
</dbReference>
<evidence type="ECO:0000313" key="8">
    <source>
        <dbReference type="Proteomes" id="UP000188181"/>
    </source>
</evidence>
<evidence type="ECO:0000313" key="7">
    <source>
        <dbReference type="EMBL" id="AQQ69964.1"/>
    </source>
</evidence>
<gene>
    <name evidence="5 7" type="primary">coaE</name>
    <name evidence="7" type="ORF">SMSP2_00298</name>
</gene>
<comment type="function">
    <text evidence="5">Catalyzes the phosphorylation of the 3'-hydroxyl group of dephosphocoenzyme A to form coenzyme A.</text>
</comment>
<proteinExistence type="inferred from homology"/>
<evidence type="ECO:0000256" key="6">
    <source>
        <dbReference type="NCBIfam" id="TIGR00152"/>
    </source>
</evidence>
<dbReference type="PANTHER" id="PTHR10695">
    <property type="entry name" value="DEPHOSPHO-COA KINASE-RELATED"/>
    <property type="match status" value="1"/>
</dbReference>
<dbReference type="CDD" id="cd02022">
    <property type="entry name" value="DPCK"/>
    <property type="match status" value="1"/>
</dbReference>
<dbReference type="GO" id="GO:0005524">
    <property type="term" value="F:ATP binding"/>
    <property type="evidence" value="ECO:0007669"/>
    <property type="project" value="UniProtKB-UniRule"/>
</dbReference>
<keyword evidence="4 5" id="KW-0173">Coenzyme A biosynthesis</keyword>
<keyword evidence="8" id="KW-1185">Reference proteome</keyword>
<evidence type="ECO:0000256" key="1">
    <source>
        <dbReference type="ARBA" id="ARBA00009018"/>
    </source>
</evidence>
<keyword evidence="2 5" id="KW-0547">Nucleotide-binding</keyword>
<dbReference type="GO" id="GO:0005737">
    <property type="term" value="C:cytoplasm"/>
    <property type="evidence" value="ECO:0007669"/>
    <property type="project" value="UniProtKB-SubCell"/>
</dbReference>
<evidence type="ECO:0000256" key="5">
    <source>
        <dbReference type="HAMAP-Rule" id="MF_00376"/>
    </source>
</evidence>
<feature type="binding site" evidence="5">
    <location>
        <begin position="14"/>
        <end position="19"/>
    </location>
    <ligand>
        <name>ATP</name>
        <dbReference type="ChEBI" id="CHEBI:30616"/>
    </ligand>
</feature>
<dbReference type="RefSeq" id="WP_146682262.1">
    <property type="nucleotide sequence ID" value="NZ_CP019646.1"/>
</dbReference>
<protein>
    <recommendedName>
        <fullName evidence="5 6">Dephospho-CoA kinase</fullName>
        <ecNumber evidence="5 6">2.7.1.24</ecNumber>
    </recommendedName>
    <alternativeName>
        <fullName evidence="5">Dephosphocoenzyme A kinase</fullName>
    </alternativeName>
</protein>
<dbReference type="SUPFAM" id="SSF52540">
    <property type="entry name" value="P-loop containing nucleoside triphosphate hydrolases"/>
    <property type="match status" value="1"/>
</dbReference>
<dbReference type="UniPathway" id="UPA00241">
    <property type="reaction ID" value="UER00356"/>
</dbReference>
<comment type="pathway">
    <text evidence="5">Cofactor biosynthesis; coenzyme A biosynthesis; CoA from (R)-pantothenate: step 5/5.</text>
</comment>